<dbReference type="EMBL" id="DS028099">
    <property type="protein sequence ID" value="KMP09619.1"/>
    <property type="molecule type" value="Genomic_DNA"/>
</dbReference>
<sequence length="227" mass="26039">MSTPCVDHFNTWALHKIENNNHPPCEFAPDMSSYLRNLNRTHAFVRKIHRGRKYEMQDTVLVVHKCPSPSPRLKPLALIPILTKSLVGLIHHLVGGYLPLYHSQAQAPLISRRALLKGIFLAACRSHLSSVFRVSKALSPHDLTLFFLILSLDDHFPIYCLSIRSFSSKIAFHYDLLEALSPLMEDPSRTRRALKIFERTLSPWGDISDYRDHVRAHPPEDQTFVSR</sequence>
<protein>
    <submittedName>
        <fullName evidence="1">Uncharacterized protein</fullName>
    </submittedName>
</protein>
<proteinExistence type="predicted"/>
<evidence type="ECO:0000313" key="2">
    <source>
        <dbReference type="Proteomes" id="UP000054565"/>
    </source>
</evidence>
<accession>A0A0J6YQW0</accession>
<gene>
    <name evidence="1" type="ORF">CIRG_09789</name>
</gene>
<dbReference type="Proteomes" id="UP000054565">
    <property type="component" value="Unassembled WGS sequence"/>
</dbReference>
<name>A0A0J6YQW0_COCIT</name>
<dbReference type="AlphaFoldDB" id="A0A0J6YQW0"/>
<reference evidence="2" key="1">
    <citation type="journal article" date="2010" name="Genome Res.">
        <title>Population genomic sequencing of Coccidioides fungi reveals recent hybridization and transposon control.</title>
        <authorList>
            <person name="Neafsey D.E."/>
            <person name="Barker B.M."/>
            <person name="Sharpton T.J."/>
            <person name="Stajich J.E."/>
            <person name="Park D.J."/>
            <person name="Whiston E."/>
            <person name="Hung C.-Y."/>
            <person name="McMahan C."/>
            <person name="White J."/>
            <person name="Sykes S."/>
            <person name="Heiman D."/>
            <person name="Young S."/>
            <person name="Zeng Q."/>
            <person name="Abouelleil A."/>
            <person name="Aftuck L."/>
            <person name="Bessette D."/>
            <person name="Brown A."/>
            <person name="FitzGerald M."/>
            <person name="Lui A."/>
            <person name="Macdonald J.P."/>
            <person name="Priest M."/>
            <person name="Orbach M.J."/>
            <person name="Galgiani J.N."/>
            <person name="Kirkland T.N."/>
            <person name="Cole G.T."/>
            <person name="Birren B.W."/>
            <person name="Henn M.R."/>
            <person name="Taylor J.W."/>
            <person name="Rounsley S.D."/>
        </authorList>
    </citation>
    <scope>NUCLEOTIDE SEQUENCE [LARGE SCALE GENOMIC DNA]</scope>
    <source>
        <strain evidence="2">RMSCC 2394</strain>
    </source>
</reference>
<organism evidence="1 2">
    <name type="scientific">Coccidioides immitis RMSCC 2394</name>
    <dbReference type="NCBI Taxonomy" id="404692"/>
    <lineage>
        <taxon>Eukaryota</taxon>
        <taxon>Fungi</taxon>
        <taxon>Dikarya</taxon>
        <taxon>Ascomycota</taxon>
        <taxon>Pezizomycotina</taxon>
        <taxon>Eurotiomycetes</taxon>
        <taxon>Eurotiomycetidae</taxon>
        <taxon>Onygenales</taxon>
        <taxon>Onygenaceae</taxon>
        <taxon>Coccidioides</taxon>
    </lineage>
</organism>
<evidence type="ECO:0000313" key="1">
    <source>
        <dbReference type="EMBL" id="KMP09619.1"/>
    </source>
</evidence>